<sequence length="553" mass="59601">MDNKAVGRKIIIVGGVAGGASAAARLRRLDETARIILLERGEYISFANCGLPYYIGGDISARERLILQTPQSFAERFNIEVRTGEEAISIDRLAKTLKIKKNGAEYTENYDRLILSPGAAPIIPPLAGLNSARVFTLRTVPDADRLKTYIAEQSPRSAVIIGGGYIGIELADNLRRSGLEVSIIEMSEQIVAPFDYELACVLHQHLRRNGVKLLLKNSVTAVQENASGLTLDLSAGKLSADLLILAIGVRPESALARTAGLMLNERGCIIVNENLQTSDPDIYAVGDAVETVNFVSGQKSFIPLAGPANKQGRIAADNICGLDSRYRGTQGSSILSVLGLTAGATGLNEKTARQLQLNYEKIFIYAADHAAYYPGAETMLIKILFAGDSGKILGAQIVGKSGVDKRLDVLATAIRAGMTAFDLAELELCYAPPYSSAKDPVNMAGFVAENILTGKMRQFHWHEADSLPRDGSVTLLDVRDAKEYAAGSLAGFVNIPLNDLRRRLPELNKRQPVYIICAVGLRGYLAARILSQNGFEAFNLSGGYNLYQTILGG</sequence>
<keyword evidence="4" id="KW-0274">FAD</keyword>
<proteinExistence type="inferred from homology"/>
<dbReference type="PRINTS" id="PR00411">
    <property type="entry name" value="PNDRDTASEI"/>
</dbReference>
<gene>
    <name evidence="8" type="primary">cdr</name>
    <name evidence="8" type="ORF">NO1_2083</name>
</gene>
<reference evidence="8 9" key="1">
    <citation type="journal article" date="2019" name="ISME J.">
        <title>Genome analyses of uncultured TG2/ZB3 bacteria in 'Margulisbacteria' specifically attached to ectosymbiotic spirochetes of protists in the termite gut.</title>
        <authorList>
            <person name="Utami Y.D."/>
            <person name="Kuwahara H."/>
            <person name="Igai K."/>
            <person name="Murakami T."/>
            <person name="Sugaya K."/>
            <person name="Morikawa T."/>
            <person name="Nagura Y."/>
            <person name="Yuki M."/>
            <person name="Deevong P."/>
            <person name="Inoue T."/>
            <person name="Kihara K."/>
            <person name="Lo N."/>
            <person name="Yamada A."/>
            <person name="Ohkuma M."/>
            <person name="Hongoh Y."/>
        </authorList>
    </citation>
    <scope>NUCLEOTIDE SEQUENCE [LARGE SCALE GENOMIC DNA]</scope>
    <source>
        <strain evidence="8">NkOx7-01</strain>
    </source>
</reference>
<protein>
    <submittedName>
        <fullName evidence="8">CoA-disulfide reductase</fullName>
    </submittedName>
</protein>
<dbReference type="PANTHER" id="PTHR43429:SF1">
    <property type="entry name" value="NAD(P)H SULFUR OXIDOREDUCTASE (COA-DEPENDENT)"/>
    <property type="match status" value="1"/>
</dbReference>
<evidence type="ECO:0000256" key="5">
    <source>
        <dbReference type="ARBA" id="ARBA00023002"/>
    </source>
</evidence>
<dbReference type="GO" id="GO:0016491">
    <property type="term" value="F:oxidoreductase activity"/>
    <property type="evidence" value="ECO:0007669"/>
    <property type="project" value="UniProtKB-KW"/>
</dbReference>
<dbReference type="SUPFAM" id="SSF52821">
    <property type="entry name" value="Rhodanese/Cell cycle control phosphatase"/>
    <property type="match status" value="1"/>
</dbReference>
<dbReference type="InterPro" id="IPR004099">
    <property type="entry name" value="Pyr_nucl-diS_OxRdtase_dimer"/>
</dbReference>
<keyword evidence="5" id="KW-0560">Oxidoreductase</keyword>
<name>A0A388TDK0_TERA1</name>
<keyword evidence="3" id="KW-0285">Flavoprotein</keyword>
<dbReference type="Pfam" id="PF02852">
    <property type="entry name" value="Pyr_redox_dim"/>
    <property type="match status" value="1"/>
</dbReference>
<dbReference type="Pfam" id="PF07992">
    <property type="entry name" value="Pyr_redox_2"/>
    <property type="match status" value="1"/>
</dbReference>
<evidence type="ECO:0000313" key="9">
    <source>
        <dbReference type="Proteomes" id="UP000269352"/>
    </source>
</evidence>
<dbReference type="InterPro" id="IPR036188">
    <property type="entry name" value="FAD/NAD-bd_sf"/>
</dbReference>
<dbReference type="Pfam" id="PF00581">
    <property type="entry name" value="Rhodanese"/>
    <property type="match status" value="1"/>
</dbReference>
<dbReference type="PROSITE" id="PS50206">
    <property type="entry name" value="RHODANESE_3"/>
    <property type="match status" value="1"/>
</dbReference>
<dbReference type="PANTHER" id="PTHR43429">
    <property type="entry name" value="PYRIDINE NUCLEOTIDE-DISULFIDE OXIDOREDUCTASE DOMAIN-CONTAINING"/>
    <property type="match status" value="1"/>
</dbReference>
<dbReference type="Gene3D" id="3.50.50.60">
    <property type="entry name" value="FAD/NAD(P)-binding domain"/>
    <property type="match status" value="2"/>
</dbReference>
<organism evidence="8 9">
    <name type="scientific">Termititenax aidoneus</name>
    <dbReference type="NCBI Taxonomy" id="2218524"/>
    <lineage>
        <taxon>Bacteria</taxon>
        <taxon>Bacillati</taxon>
        <taxon>Candidatus Margulisiibacteriota</taxon>
        <taxon>Candidatus Termititenacia</taxon>
        <taxon>Candidatus Termititenacales</taxon>
        <taxon>Candidatus Termititenacaceae</taxon>
        <taxon>Candidatus Termititenax</taxon>
    </lineage>
</organism>
<accession>A0A388TDK0</accession>
<dbReference type="InterPro" id="IPR023753">
    <property type="entry name" value="FAD/NAD-binding_dom"/>
</dbReference>
<comment type="caution">
    <text evidence="8">The sequence shown here is derived from an EMBL/GenBank/DDBJ whole genome shotgun (WGS) entry which is preliminary data.</text>
</comment>
<dbReference type="PRINTS" id="PR00368">
    <property type="entry name" value="FADPNR"/>
</dbReference>
<dbReference type="SUPFAM" id="SSF55424">
    <property type="entry name" value="FAD/NAD-linked reductases, dimerisation (C-terminal) domain"/>
    <property type="match status" value="1"/>
</dbReference>
<dbReference type="Proteomes" id="UP000269352">
    <property type="component" value="Unassembled WGS sequence"/>
</dbReference>
<dbReference type="SUPFAM" id="SSF51905">
    <property type="entry name" value="FAD/NAD(P)-binding domain"/>
    <property type="match status" value="1"/>
</dbReference>
<evidence type="ECO:0000256" key="2">
    <source>
        <dbReference type="ARBA" id="ARBA00009130"/>
    </source>
</evidence>
<dbReference type="InterPro" id="IPR036873">
    <property type="entry name" value="Rhodanese-like_dom_sf"/>
</dbReference>
<dbReference type="InterPro" id="IPR050260">
    <property type="entry name" value="FAD-bd_OxRdtase"/>
</dbReference>
<evidence type="ECO:0000256" key="1">
    <source>
        <dbReference type="ARBA" id="ARBA00001974"/>
    </source>
</evidence>
<dbReference type="InterPro" id="IPR016156">
    <property type="entry name" value="FAD/NAD-linked_Rdtase_dimer_sf"/>
</dbReference>
<evidence type="ECO:0000259" key="7">
    <source>
        <dbReference type="PROSITE" id="PS50206"/>
    </source>
</evidence>
<comment type="similarity">
    <text evidence="2">Belongs to the class-III pyridine nucleotide-disulfide oxidoreductase family.</text>
</comment>
<evidence type="ECO:0000256" key="4">
    <source>
        <dbReference type="ARBA" id="ARBA00022827"/>
    </source>
</evidence>
<dbReference type="Gene3D" id="3.40.250.10">
    <property type="entry name" value="Rhodanese-like domain"/>
    <property type="match status" value="1"/>
</dbReference>
<evidence type="ECO:0000256" key="6">
    <source>
        <dbReference type="ARBA" id="ARBA00023284"/>
    </source>
</evidence>
<dbReference type="InterPro" id="IPR001763">
    <property type="entry name" value="Rhodanese-like_dom"/>
</dbReference>
<keyword evidence="9" id="KW-1185">Reference proteome</keyword>
<evidence type="ECO:0000313" key="8">
    <source>
        <dbReference type="EMBL" id="GBR75012.1"/>
    </source>
</evidence>
<comment type="cofactor">
    <cofactor evidence="1">
        <name>FAD</name>
        <dbReference type="ChEBI" id="CHEBI:57692"/>
    </cofactor>
</comment>
<dbReference type="SMART" id="SM00450">
    <property type="entry name" value="RHOD"/>
    <property type="match status" value="1"/>
</dbReference>
<feature type="domain" description="Rhodanese" evidence="7">
    <location>
        <begin position="469"/>
        <end position="549"/>
    </location>
</feature>
<dbReference type="AlphaFoldDB" id="A0A388TDK0"/>
<dbReference type="EMBL" id="BGZN01000130">
    <property type="protein sequence ID" value="GBR75012.1"/>
    <property type="molecule type" value="Genomic_DNA"/>
</dbReference>
<evidence type="ECO:0000256" key="3">
    <source>
        <dbReference type="ARBA" id="ARBA00022630"/>
    </source>
</evidence>
<keyword evidence="6" id="KW-0676">Redox-active center</keyword>